<protein>
    <submittedName>
        <fullName evidence="1">Uncharacterized protein</fullName>
    </submittedName>
</protein>
<organism evidence="1">
    <name type="scientific">marine sediment metagenome</name>
    <dbReference type="NCBI Taxonomy" id="412755"/>
    <lineage>
        <taxon>unclassified sequences</taxon>
        <taxon>metagenomes</taxon>
        <taxon>ecological metagenomes</taxon>
    </lineage>
</organism>
<evidence type="ECO:0000313" key="1">
    <source>
        <dbReference type="EMBL" id="GAH86865.1"/>
    </source>
</evidence>
<dbReference type="EMBL" id="BARU01042620">
    <property type="protein sequence ID" value="GAH86865.1"/>
    <property type="molecule type" value="Genomic_DNA"/>
</dbReference>
<sequence>MGNANILKHWETGYVNCASLTVPQLITTLRGGESVTLKSHENSGDYHKIGADKVLILTQGYLLGAEETMTLTLPIIFGADNYIEIYALPSAHENRYVSFFKLIDLYPVTAGD</sequence>
<reference evidence="1" key="1">
    <citation type="journal article" date="2014" name="Front. Microbiol.">
        <title>High frequency of phylogenetically diverse reductive dehalogenase-homologous genes in deep subseafloor sedimentary metagenomes.</title>
        <authorList>
            <person name="Kawai M."/>
            <person name="Futagami T."/>
            <person name="Toyoda A."/>
            <person name="Takaki Y."/>
            <person name="Nishi S."/>
            <person name="Hori S."/>
            <person name="Arai W."/>
            <person name="Tsubouchi T."/>
            <person name="Morono Y."/>
            <person name="Uchiyama I."/>
            <person name="Ito T."/>
            <person name="Fujiyama A."/>
            <person name="Inagaki F."/>
            <person name="Takami H."/>
        </authorList>
    </citation>
    <scope>NUCLEOTIDE SEQUENCE</scope>
    <source>
        <strain evidence="1">Expedition CK06-06</strain>
    </source>
</reference>
<name>X1JZK5_9ZZZZ</name>
<gene>
    <name evidence="1" type="ORF">S03H2_65453</name>
</gene>
<dbReference type="AlphaFoldDB" id="X1JZK5"/>
<proteinExistence type="predicted"/>
<comment type="caution">
    <text evidence="1">The sequence shown here is derived from an EMBL/GenBank/DDBJ whole genome shotgun (WGS) entry which is preliminary data.</text>
</comment>
<accession>X1JZK5</accession>